<reference evidence="2" key="1">
    <citation type="journal article" date="2020" name="bioRxiv">
        <title>Comparative genomics of Chlamydomonas.</title>
        <authorList>
            <person name="Craig R.J."/>
            <person name="Hasan A.R."/>
            <person name="Ness R.W."/>
            <person name="Keightley P.D."/>
        </authorList>
    </citation>
    <scope>NUCLEOTIDE SEQUENCE</scope>
    <source>
        <strain evidence="2">CCAP 11/70</strain>
    </source>
</reference>
<feature type="compositionally biased region" description="Low complexity" evidence="1">
    <location>
        <begin position="19"/>
        <end position="42"/>
    </location>
</feature>
<gene>
    <name evidence="2" type="ORF">HYH03_003815</name>
</gene>
<keyword evidence="3" id="KW-1185">Reference proteome</keyword>
<evidence type="ECO:0000313" key="2">
    <source>
        <dbReference type="EMBL" id="KAG2498054.1"/>
    </source>
</evidence>
<feature type="compositionally biased region" description="Gly residues" evidence="1">
    <location>
        <begin position="1"/>
        <end position="18"/>
    </location>
</feature>
<protein>
    <submittedName>
        <fullName evidence="2">Uncharacterized protein</fullName>
    </submittedName>
</protein>
<proteinExistence type="predicted"/>
<feature type="region of interest" description="Disordered" evidence="1">
    <location>
        <begin position="68"/>
        <end position="88"/>
    </location>
</feature>
<sequence>MPPQGRGRGGGTGGGAGRAGSAASADPGAGPSTSGCSGPASQLSLLPAPLLRAYRALPAAAEALLPAPVTQRPGGGGSAAGRGAGSGRLAALRKGKEQLGGLSATLEDLPSPSPPEQAAALAELLSTHPAETAALLRLYSAALRPDGERAAGSGGSGSGSSGGRSGGGGGPAEAPALEGWRADAVSSVAFLLRRFRPIPPSRHALSSLRFVLALLRAHTLPALSRRLAAAAANAAGSSGGIPFAERHAFIAVTCPPG</sequence>
<name>A0A836C3U4_9CHLO</name>
<dbReference type="Proteomes" id="UP000612055">
    <property type="component" value="Unassembled WGS sequence"/>
</dbReference>
<dbReference type="AlphaFoldDB" id="A0A836C3U4"/>
<accession>A0A836C3U4</accession>
<organism evidence="2 3">
    <name type="scientific">Edaphochlamys debaryana</name>
    <dbReference type="NCBI Taxonomy" id="47281"/>
    <lineage>
        <taxon>Eukaryota</taxon>
        <taxon>Viridiplantae</taxon>
        <taxon>Chlorophyta</taxon>
        <taxon>core chlorophytes</taxon>
        <taxon>Chlorophyceae</taxon>
        <taxon>CS clade</taxon>
        <taxon>Chlamydomonadales</taxon>
        <taxon>Chlamydomonadales incertae sedis</taxon>
        <taxon>Edaphochlamys</taxon>
    </lineage>
</organism>
<feature type="compositionally biased region" description="Gly residues" evidence="1">
    <location>
        <begin position="152"/>
        <end position="171"/>
    </location>
</feature>
<feature type="region of interest" description="Disordered" evidence="1">
    <location>
        <begin position="147"/>
        <end position="175"/>
    </location>
</feature>
<feature type="compositionally biased region" description="Gly residues" evidence="1">
    <location>
        <begin position="73"/>
        <end position="86"/>
    </location>
</feature>
<feature type="region of interest" description="Disordered" evidence="1">
    <location>
        <begin position="1"/>
        <end position="42"/>
    </location>
</feature>
<evidence type="ECO:0000256" key="1">
    <source>
        <dbReference type="SAM" id="MobiDB-lite"/>
    </source>
</evidence>
<evidence type="ECO:0000313" key="3">
    <source>
        <dbReference type="Proteomes" id="UP000612055"/>
    </source>
</evidence>
<comment type="caution">
    <text evidence="2">The sequence shown here is derived from an EMBL/GenBank/DDBJ whole genome shotgun (WGS) entry which is preliminary data.</text>
</comment>
<dbReference type="EMBL" id="JAEHOE010000011">
    <property type="protein sequence ID" value="KAG2498054.1"/>
    <property type="molecule type" value="Genomic_DNA"/>
</dbReference>